<dbReference type="CDD" id="cd06259">
    <property type="entry name" value="YdcF-like"/>
    <property type="match status" value="1"/>
</dbReference>
<reference evidence="2 3" key="2">
    <citation type="submission" date="2020-02" db="EMBL/GenBank/DDBJ databases">
        <title>The new genus of Enterobacteriales.</title>
        <authorList>
            <person name="Kim I.S."/>
        </authorList>
    </citation>
    <scope>NUCLEOTIDE SEQUENCE [LARGE SCALE GENOMIC DNA]</scope>
    <source>
        <strain evidence="2 3">SAP-6</strain>
    </source>
</reference>
<dbReference type="Pfam" id="PF02698">
    <property type="entry name" value="DUF218"/>
    <property type="match status" value="1"/>
</dbReference>
<proteinExistence type="predicted"/>
<dbReference type="InterPro" id="IPR003848">
    <property type="entry name" value="DUF218"/>
</dbReference>
<sequence>MPTEISAASRLPPLPADVITALNTIASWLAVDDFSAHRDNLSADAIILAGNAILTTIDGACALAKARNIPLFVSGGIGHSTSFLTAAIAQHPRYRTIDAAARPEAAILHDIATRFWALPGEQVFMETASRNSGENASFTRALLEQQRFTSRNIILIQDPLLQRRTDATFRHCWSDAVNRPTFINWPTYIPHLANTNSGIGFSGGRHDGLWPVNRFISLLLGEIPRLRDDQQGYGPKGKRFICHVDIPKPVEDAWQALMQNQLIAEVWRDRIDI</sequence>
<dbReference type="InterPro" id="IPR014729">
    <property type="entry name" value="Rossmann-like_a/b/a_fold"/>
</dbReference>
<keyword evidence="3" id="KW-1185">Reference proteome</keyword>
<dbReference type="RefSeq" id="WP_162367098.1">
    <property type="nucleotide sequence ID" value="NZ_WUBS01000012.1"/>
</dbReference>
<dbReference type="Gene3D" id="1.10.3620.10">
    <property type="entry name" value="YdcF like domain"/>
    <property type="match status" value="1"/>
</dbReference>
<dbReference type="GO" id="GO:0005886">
    <property type="term" value="C:plasma membrane"/>
    <property type="evidence" value="ECO:0007669"/>
    <property type="project" value="TreeGrafter"/>
</dbReference>
<dbReference type="Proteomes" id="UP000461443">
    <property type="component" value="Unassembled WGS sequence"/>
</dbReference>
<evidence type="ECO:0000313" key="2">
    <source>
        <dbReference type="EMBL" id="NDL64376.1"/>
    </source>
</evidence>
<organism evidence="2 3">
    <name type="scientific">Acerihabitans arboris</name>
    <dbReference type="NCBI Taxonomy" id="2691583"/>
    <lineage>
        <taxon>Bacteria</taxon>
        <taxon>Pseudomonadati</taxon>
        <taxon>Pseudomonadota</taxon>
        <taxon>Gammaproteobacteria</taxon>
        <taxon>Enterobacterales</taxon>
        <taxon>Pectobacteriaceae</taxon>
        <taxon>Acerihabitans</taxon>
    </lineage>
</organism>
<gene>
    <name evidence="2" type="ORF">GRH90_16715</name>
</gene>
<protein>
    <submittedName>
        <fullName evidence="2">YdcF family protein</fullName>
    </submittedName>
</protein>
<dbReference type="EMBL" id="WUBS01000012">
    <property type="protein sequence ID" value="NDL64376.1"/>
    <property type="molecule type" value="Genomic_DNA"/>
</dbReference>
<reference evidence="2 3" key="1">
    <citation type="submission" date="2019-12" db="EMBL/GenBank/DDBJ databases">
        <authorList>
            <person name="Lee S.D."/>
        </authorList>
    </citation>
    <scope>NUCLEOTIDE SEQUENCE [LARGE SCALE GENOMIC DNA]</scope>
    <source>
        <strain evidence="2 3">SAP-6</strain>
    </source>
</reference>
<accession>A0A845SN46</accession>
<dbReference type="PANTHER" id="PTHR30336">
    <property type="entry name" value="INNER MEMBRANE PROTEIN, PROBABLE PERMEASE"/>
    <property type="match status" value="1"/>
</dbReference>
<dbReference type="Gene3D" id="3.40.50.620">
    <property type="entry name" value="HUPs"/>
    <property type="match status" value="1"/>
</dbReference>
<dbReference type="AlphaFoldDB" id="A0A845SN46"/>
<comment type="caution">
    <text evidence="2">The sequence shown here is derived from an EMBL/GenBank/DDBJ whole genome shotgun (WGS) entry which is preliminary data.</text>
</comment>
<feature type="domain" description="DUF218" evidence="1">
    <location>
        <begin position="44"/>
        <end position="190"/>
    </location>
</feature>
<name>A0A845SN46_9GAMM</name>
<dbReference type="PANTHER" id="PTHR30336:SF20">
    <property type="entry name" value="DUF218 DOMAIN-CONTAINING PROTEIN"/>
    <property type="match status" value="1"/>
</dbReference>
<evidence type="ECO:0000313" key="3">
    <source>
        <dbReference type="Proteomes" id="UP000461443"/>
    </source>
</evidence>
<dbReference type="InterPro" id="IPR051599">
    <property type="entry name" value="Cell_Envelope_Assoc"/>
</dbReference>
<evidence type="ECO:0000259" key="1">
    <source>
        <dbReference type="Pfam" id="PF02698"/>
    </source>
</evidence>